<accession>A0A1Y2EZ06</accession>
<gene>
    <name evidence="2" type="ORF">BCR35DRAFT_117323</name>
</gene>
<dbReference type="AlphaFoldDB" id="A0A1Y2EZ06"/>
<sequence>MGDERAGITTSSEASLASRPLSLIRRPNVSHSPTGRVLLEVCAGALVWCRKRKRRGVQARLSLSAVMNYSCSLNTSLSHKRAEPLTGLRRVERVSNLELTRGARGKSSVPRTCAGSSPSLPLPFQPSRLSFSANVSVSQSCALQPLLLLPLPTPTTTPRPLLQHQQQRQRPGAPSAGRPTLSTSTCQAMRSRRTRISTMNPSLDPSEPAPATPATLHRRPEAQRTAAPPRAPQREGEGAPRLKDQSAPTTRSSASKLA</sequence>
<comment type="caution">
    <text evidence="2">The sequence shown here is derived from an EMBL/GenBank/DDBJ whole genome shotgun (WGS) entry which is preliminary data.</text>
</comment>
<protein>
    <submittedName>
        <fullName evidence="2">Uncharacterized protein</fullName>
    </submittedName>
</protein>
<feature type="compositionally biased region" description="Basic and acidic residues" evidence="1">
    <location>
        <begin position="232"/>
        <end position="244"/>
    </location>
</feature>
<feature type="region of interest" description="Disordered" evidence="1">
    <location>
        <begin position="101"/>
        <end position="120"/>
    </location>
</feature>
<evidence type="ECO:0000313" key="2">
    <source>
        <dbReference type="EMBL" id="ORY76861.1"/>
    </source>
</evidence>
<feature type="region of interest" description="Disordered" evidence="1">
    <location>
        <begin position="154"/>
        <end position="258"/>
    </location>
</feature>
<keyword evidence="3" id="KW-1185">Reference proteome</keyword>
<dbReference type="InParanoid" id="A0A1Y2EZ06"/>
<reference evidence="2 3" key="1">
    <citation type="submission" date="2016-07" db="EMBL/GenBank/DDBJ databases">
        <title>Pervasive Adenine N6-methylation of Active Genes in Fungi.</title>
        <authorList>
            <consortium name="DOE Joint Genome Institute"/>
            <person name="Mondo S.J."/>
            <person name="Dannebaum R.O."/>
            <person name="Kuo R.C."/>
            <person name="Labutti K."/>
            <person name="Haridas S."/>
            <person name="Kuo A."/>
            <person name="Salamov A."/>
            <person name="Ahrendt S.R."/>
            <person name="Lipzen A."/>
            <person name="Sullivan W."/>
            <person name="Andreopoulos W.B."/>
            <person name="Clum A."/>
            <person name="Lindquist E."/>
            <person name="Daum C."/>
            <person name="Ramamoorthy G.K."/>
            <person name="Gryganskyi A."/>
            <person name="Culley D."/>
            <person name="Magnuson J.K."/>
            <person name="James T.Y."/>
            <person name="O'Malley M.A."/>
            <person name="Stajich J.E."/>
            <person name="Spatafora J.W."/>
            <person name="Visel A."/>
            <person name="Grigoriev I.V."/>
        </authorList>
    </citation>
    <scope>NUCLEOTIDE SEQUENCE [LARGE SCALE GENOMIC DNA]</scope>
    <source>
        <strain evidence="2 3">62-1032</strain>
    </source>
</reference>
<feature type="compositionally biased region" description="Low complexity" evidence="1">
    <location>
        <begin position="158"/>
        <end position="171"/>
    </location>
</feature>
<evidence type="ECO:0000313" key="3">
    <source>
        <dbReference type="Proteomes" id="UP000193467"/>
    </source>
</evidence>
<dbReference type="EMBL" id="MCGR01000033">
    <property type="protein sequence ID" value="ORY76861.1"/>
    <property type="molecule type" value="Genomic_DNA"/>
</dbReference>
<proteinExistence type="predicted"/>
<dbReference type="Proteomes" id="UP000193467">
    <property type="component" value="Unassembled WGS sequence"/>
</dbReference>
<feature type="compositionally biased region" description="Polar residues" evidence="1">
    <location>
        <begin position="246"/>
        <end position="258"/>
    </location>
</feature>
<evidence type="ECO:0000256" key="1">
    <source>
        <dbReference type="SAM" id="MobiDB-lite"/>
    </source>
</evidence>
<name>A0A1Y2EZ06_9BASI</name>
<organism evidence="2 3">
    <name type="scientific">Leucosporidium creatinivorum</name>
    <dbReference type="NCBI Taxonomy" id="106004"/>
    <lineage>
        <taxon>Eukaryota</taxon>
        <taxon>Fungi</taxon>
        <taxon>Dikarya</taxon>
        <taxon>Basidiomycota</taxon>
        <taxon>Pucciniomycotina</taxon>
        <taxon>Microbotryomycetes</taxon>
        <taxon>Leucosporidiales</taxon>
        <taxon>Leucosporidium</taxon>
    </lineage>
</organism>